<accession>A0AAN7Q372</accession>
<keyword evidence="1" id="KW-1133">Transmembrane helix</keyword>
<evidence type="ECO:0000313" key="2">
    <source>
        <dbReference type="EMBL" id="KAK4758777.1"/>
    </source>
</evidence>
<dbReference type="EMBL" id="JAXIOK010000012">
    <property type="protein sequence ID" value="KAK4758777.1"/>
    <property type="molecule type" value="Genomic_DNA"/>
</dbReference>
<protein>
    <submittedName>
        <fullName evidence="2">Uncharacterized protein</fullName>
    </submittedName>
</protein>
<keyword evidence="1" id="KW-0472">Membrane</keyword>
<name>A0AAN7Q372_9MYRT</name>
<evidence type="ECO:0000313" key="3">
    <source>
        <dbReference type="Proteomes" id="UP001345219"/>
    </source>
</evidence>
<organism evidence="2 3">
    <name type="scientific">Trapa incisa</name>
    <dbReference type="NCBI Taxonomy" id="236973"/>
    <lineage>
        <taxon>Eukaryota</taxon>
        <taxon>Viridiplantae</taxon>
        <taxon>Streptophyta</taxon>
        <taxon>Embryophyta</taxon>
        <taxon>Tracheophyta</taxon>
        <taxon>Spermatophyta</taxon>
        <taxon>Magnoliopsida</taxon>
        <taxon>eudicotyledons</taxon>
        <taxon>Gunneridae</taxon>
        <taxon>Pentapetalae</taxon>
        <taxon>rosids</taxon>
        <taxon>malvids</taxon>
        <taxon>Myrtales</taxon>
        <taxon>Lythraceae</taxon>
        <taxon>Trapa</taxon>
    </lineage>
</organism>
<feature type="transmembrane region" description="Helical" evidence="1">
    <location>
        <begin position="59"/>
        <end position="79"/>
    </location>
</feature>
<dbReference type="Proteomes" id="UP001345219">
    <property type="component" value="Chromosome 15"/>
</dbReference>
<sequence>MRNRVCKRRLCLLLPNHHQNHVAVHVAAVAAAAHAVLAGHAVLGSFAAHGCPAAHVDSVAPAVVAIIPCFRVIVSIVAADAVENVRIRTLSDPPSRSEAHLMPDLVLLLFWFDFELPLTNREGRTEPKAPFCIRASLDNKNPMRGALVPVSNCHCVNPKKFKSNPFSFRSRSLPFLLPRVSPR</sequence>
<proteinExistence type="predicted"/>
<comment type="caution">
    <text evidence="2">The sequence shown here is derived from an EMBL/GenBank/DDBJ whole genome shotgun (WGS) entry which is preliminary data.</text>
</comment>
<dbReference type="AlphaFoldDB" id="A0AAN7Q372"/>
<gene>
    <name evidence="2" type="ORF">SAY87_020078</name>
</gene>
<evidence type="ECO:0000256" key="1">
    <source>
        <dbReference type="SAM" id="Phobius"/>
    </source>
</evidence>
<reference evidence="2 3" key="1">
    <citation type="journal article" date="2023" name="Hortic Res">
        <title>Pangenome of water caltrop reveals structural variations and asymmetric subgenome divergence after allopolyploidization.</title>
        <authorList>
            <person name="Zhang X."/>
            <person name="Chen Y."/>
            <person name="Wang L."/>
            <person name="Yuan Y."/>
            <person name="Fang M."/>
            <person name="Shi L."/>
            <person name="Lu R."/>
            <person name="Comes H.P."/>
            <person name="Ma Y."/>
            <person name="Chen Y."/>
            <person name="Huang G."/>
            <person name="Zhou Y."/>
            <person name="Zheng Z."/>
            <person name="Qiu Y."/>
        </authorList>
    </citation>
    <scope>NUCLEOTIDE SEQUENCE [LARGE SCALE GENOMIC DNA]</scope>
    <source>
        <tissue evidence="2">Roots</tissue>
    </source>
</reference>
<keyword evidence="3" id="KW-1185">Reference proteome</keyword>
<keyword evidence="1" id="KW-0812">Transmembrane</keyword>
<feature type="transmembrane region" description="Helical" evidence="1">
    <location>
        <begin position="21"/>
        <end position="47"/>
    </location>
</feature>